<keyword evidence="3" id="KW-1185">Reference proteome</keyword>
<evidence type="ECO:0000313" key="2">
    <source>
        <dbReference type="EMBL" id="QHJ09890.1"/>
    </source>
</evidence>
<evidence type="ECO:0000256" key="1">
    <source>
        <dbReference type="SAM" id="SignalP"/>
    </source>
</evidence>
<dbReference type="EMBL" id="CP047656">
    <property type="protein sequence ID" value="QHJ09890.1"/>
    <property type="molecule type" value="Genomic_DNA"/>
</dbReference>
<sequence>MLKIVKTSIAIAATATVFATPAHADVAEALQNICTIVKADDKGELRKKMKRVQSDYRLKLQDYYSGISCGGNSLIRTAMLNDAVETGTLMVKKMPKSDLSAPEQDGKTVVAWASENGLTSSPIVAVLNDRI</sequence>
<gene>
    <name evidence="2" type="ORF">FX988_00098</name>
</gene>
<dbReference type="InterPro" id="IPR022193">
    <property type="entry name" value="DUF3718"/>
</dbReference>
<name>A0A857JF88_9ALTE</name>
<keyword evidence="1" id="KW-0732">Signal</keyword>
<reference evidence="2 3" key="1">
    <citation type="submission" date="2019-12" db="EMBL/GenBank/DDBJ databases">
        <title>Genome sequencing and assembly of endphytes of Porphyra tenera.</title>
        <authorList>
            <person name="Park J.M."/>
            <person name="Shin R."/>
            <person name="Jo S.H."/>
        </authorList>
    </citation>
    <scope>NUCLEOTIDE SEQUENCE [LARGE SCALE GENOMIC DNA]</scope>
    <source>
        <strain evidence="2 3">GPM4</strain>
    </source>
</reference>
<organism evidence="2 3">
    <name type="scientific">Paraglaciecola mesophila</name>
    <dbReference type="NCBI Taxonomy" id="197222"/>
    <lineage>
        <taxon>Bacteria</taxon>
        <taxon>Pseudomonadati</taxon>
        <taxon>Pseudomonadota</taxon>
        <taxon>Gammaproteobacteria</taxon>
        <taxon>Alteromonadales</taxon>
        <taxon>Alteromonadaceae</taxon>
        <taxon>Paraglaciecola</taxon>
    </lineage>
</organism>
<dbReference type="Pfam" id="PF12514">
    <property type="entry name" value="DUF3718"/>
    <property type="match status" value="1"/>
</dbReference>
<feature type="chain" id="PRO_5032974338" description="DUF3718 domain-containing protein" evidence="1">
    <location>
        <begin position="25"/>
        <end position="131"/>
    </location>
</feature>
<feature type="signal peptide" evidence="1">
    <location>
        <begin position="1"/>
        <end position="24"/>
    </location>
</feature>
<proteinExistence type="predicted"/>
<evidence type="ECO:0008006" key="4">
    <source>
        <dbReference type="Google" id="ProtNLM"/>
    </source>
</evidence>
<dbReference type="AlphaFoldDB" id="A0A857JF88"/>
<dbReference type="KEGG" id="pmes:FX988_00098"/>
<dbReference type="Proteomes" id="UP000464524">
    <property type="component" value="Chromosome"/>
</dbReference>
<accession>A0A857JF88</accession>
<dbReference type="RefSeq" id="WP_160177837.1">
    <property type="nucleotide sequence ID" value="NZ_CP047656.1"/>
</dbReference>
<protein>
    <recommendedName>
        <fullName evidence="4">DUF3718 domain-containing protein</fullName>
    </recommendedName>
</protein>
<evidence type="ECO:0000313" key="3">
    <source>
        <dbReference type="Proteomes" id="UP000464524"/>
    </source>
</evidence>
<dbReference type="OrthoDB" id="6197363at2"/>